<gene>
    <name evidence="1" type="ORF">SAMN05216339_101266</name>
</gene>
<name>A0A1I7F3T9_9PROT</name>
<sequence>MRKLLNLTGISLLVLITILAGATYLAVDNQPKIAREISITPEQIARAKNILDTHRYQVLPGTSATIRILPDDIDNALNYLTYHLGQGHAQIMVHDKTAQVQLSLPIPPEIMDGYLNLQATLTETNGLPEFSSIKIGNLYIPGTLANLLFEKFLAWLQITNPDIRAGVDAFRKLRFSRNEVIITYYWKGWGINDANHSLINLPFFDQQALDRLLHYHLFLNEKSHQQVSQPVPLSEILTLIMRETVRHTPHENVLEEFRAAILVTAFHAIHVPFKLIIPEAANWPNPVKINITLDGRSDLAMHFMASAVITAYSDTILSNAIGLYKELEDAHSGSGFSFNDLIADRSGTRFAEKAMANQDSARRMRNIILSGIHDTDLIPQWSDLPEHMSESTFKARFGAINDPRYHKVMDEIERRVASLKWLHY</sequence>
<proteinExistence type="predicted"/>
<evidence type="ECO:0000313" key="2">
    <source>
        <dbReference type="Proteomes" id="UP000183926"/>
    </source>
</evidence>
<reference evidence="1 2" key="1">
    <citation type="submission" date="2016-10" db="EMBL/GenBank/DDBJ databases">
        <authorList>
            <person name="de Groot N.N."/>
        </authorList>
    </citation>
    <scope>NUCLEOTIDE SEQUENCE [LARGE SCALE GENOMIC DNA]</scope>
    <source>
        <strain evidence="1 2">Nm24</strain>
    </source>
</reference>
<protein>
    <submittedName>
        <fullName evidence="1">Uncharacterized protein</fullName>
    </submittedName>
</protein>
<dbReference type="OrthoDB" id="9997at2"/>
<dbReference type="Proteomes" id="UP000183926">
    <property type="component" value="Unassembled WGS sequence"/>
</dbReference>
<accession>A0A1I7F3T9</accession>
<evidence type="ECO:0000313" key="1">
    <source>
        <dbReference type="EMBL" id="SFU30780.1"/>
    </source>
</evidence>
<organism evidence="1 2">
    <name type="scientific">Nitrosomonas eutropha</name>
    <dbReference type="NCBI Taxonomy" id="916"/>
    <lineage>
        <taxon>Bacteria</taxon>
        <taxon>Pseudomonadati</taxon>
        <taxon>Pseudomonadota</taxon>
        <taxon>Betaproteobacteria</taxon>
        <taxon>Nitrosomonadales</taxon>
        <taxon>Nitrosomonadaceae</taxon>
        <taxon>Nitrosomonas</taxon>
    </lineage>
</organism>
<dbReference type="RefSeq" id="WP_074926281.1">
    <property type="nucleotide sequence ID" value="NZ_FPBL01000001.1"/>
</dbReference>
<dbReference type="EMBL" id="FPBL01000001">
    <property type="protein sequence ID" value="SFU30780.1"/>
    <property type="molecule type" value="Genomic_DNA"/>
</dbReference>
<dbReference type="AlphaFoldDB" id="A0A1I7F3T9"/>